<evidence type="ECO:0000313" key="2">
    <source>
        <dbReference type="RefSeq" id="XP_073897857.1"/>
    </source>
</evidence>
<protein>
    <submittedName>
        <fullName evidence="2">Glutamate receptor 2 isoform X5</fullName>
    </submittedName>
</protein>
<keyword evidence="2" id="KW-0675">Receptor</keyword>
<sequence length="940" mass="104848">MQKIMHISVLLSPVLWGLIFGVSSNSIQIGGLFPRGADQEYSAFRVGMVQFSTSEFRLTPHIDNLEVANSFAVTNAFCSQFSRGVYAIFGFYDKKSVNTITSFCGTLHVSFITPSFPTDGTHPFVIQMRPDLKGALLSLIEYYQWDKFAYLYDSDRGLSTLQAVLDSAAEKKWQVTAINVGNINNDKKDETYRSLFQDLELKKERRVILDCERDKVNDIVDQVITIGKHVKGYHYIIANLGFTDGDLLKIQFGGANVSGFQIVDYDDSLVSKFIERWSTLEEKEYPGAHTTTIKYTSALTYDAVQVMTEAFRNLRKQRIEISRRGNAGDCLANPAVPWGQGVEIERALKQVQVEGLSGNIKFDQNGKRINYTINIMELKTNGPRKIGYWSEVDKMVVTLTELPSGNDTSGLENKTVVVTTILESPYVMMKKNHEMLEGNERYEGYCVDLAAEIAKHCGFKYKLTIVGDGKYGARDADTKIWNGMVGELVYGKADIAIAPLTITLVREEVIDFSKPFMSLGISIMIKKPQKSKPGVFSFLDPLAYEIWMCIVFAYIGVSVVLFLVSRFSPYEWHTEEFEDGRETQSSESTNEFGIFNSLWFSLGAFMQQGCDISPRSLSGRIVGGVWWFFTLIIISSYTANLAAFLTVERMVSPIESAEDLSKQTEIAYGTLDSGSTKEFFRRSKIAVFDKMWTYMRSAEPSVFVRTTAEGVARVRKSKGKYAYLLESTMNEYIEQRKPCDTMKVGGNLDSKGYGIATPKGSSLRNAVNLAVLKLNEQGLLDKLKNKWWYDKGECGSGGGDSKVSPINLAVLKLSEQGVLDKLKNKWWYDKGECGAKDSGSKEKTSALSLSNVAGVFYILVGGLGLAMLVALIEFCYKSRAEAKRMKMTLSDAMRNKARLSIIGSTGENGRVVTPEFPKAVHAVPYVSPGMGMNVSVTDRS</sequence>
<organism evidence="1 2">
    <name type="scientific">Castor canadensis</name>
    <name type="common">American beaver</name>
    <dbReference type="NCBI Taxonomy" id="51338"/>
    <lineage>
        <taxon>Eukaryota</taxon>
        <taxon>Metazoa</taxon>
        <taxon>Chordata</taxon>
        <taxon>Craniata</taxon>
        <taxon>Vertebrata</taxon>
        <taxon>Euteleostomi</taxon>
        <taxon>Mammalia</taxon>
        <taxon>Eutheria</taxon>
        <taxon>Euarchontoglires</taxon>
        <taxon>Glires</taxon>
        <taxon>Rodentia</taxon>
        <taxon>Castorimorpha</taxon>
        <taxon>Castoridae</taxon>
        <taxon>Castor</taxon>
    </lineage>
</organism>
<reference evidence="2" key="1">
    <citation type="submission" date="2025-08" db="UniProtKB">
        <authorList>
            <consortium name="RefSeq"/>
        </authorList>
    </citation>
    <scope>IDENTIFICATION</scope>
</reference>
<accession>A0AC58JYW0</accession>
<dbReference type="Proteomes" id="UP001732720">
    <property type="component" value="Chromosome 9"/>
</dbReference>
<dbReference type="RefSeq" id="XP_073897857.1">
    <property type="nucleotide sequence ID" value="XM_074041756.1"/>
</dbReference>
<name>A0AC58JYW0_CASCN</name>
<keyword evidence="1" id="KW-1185">Reference proteome</keyword>
<evidence type="ECO:0000313" key="1">
    <source>
        <dbReference type="Proteomes" id="UP001732720"/>
    </source>
</evidence>
<gene>
    <name evidence="2" type="primary">Gria2</name>
</gene>
<proteinExistence type="predicted"/>